<dbReference type="SUPFAM" id="SSF56925">
    <property type="entry name" value="OMPA-like"/>
    <property type="match status" value="1"/>
</dbReference>
<keyword evidence="4" id="KW-1185">Reference proteome</keyword>
<dbReference type="PATRIC" id="fig|1202724.3.peg.3310"/>
<keyword evidence="1" id="KW-0732">Signal</keyword>
<name>A0A0M9VJ56_9FLAO</name>
<feature type="signal peptide" evidence="1">
    <location>
        <begin position="1"/>
        <end position="21"/>
    </location>
</feature>
<dbReference type="InterPro" id="IPR025665">
    <property type="entry name" value="Beta-barrel_OMP_2"/>
</dbReference>
<dbReference type="EMBL" id="LIYD01000005">
    <property type="protein sequence ID" value="KOS07362.1"/>
    <property type="molecule type" value="Genomic_DNA"/>
</dbReference>
<proteinExistence type="predicted"/>
<gene>
    <name evidence="3" type="ORF">AM493_15935</name>
</gene>
<evidence type="ECO:0000313" key="4">
    <source>
        <dbReference type="Proteomes" id="UP000037755"/>
    </source>
</evidence>
<evidence type="ECO:0000313" key="3">
    <source>
        <dbReference type="EMBL" id="KOS07362.1"/>
    </source>
</evidence>
<comment type="caution">
    <text evidence="3">The sequence shown here is derived from an EMBL/GenBank/DDBJ whole genome shotgun (WGS) entry which is preliminary data.</text>
</comment>
<organism evidence="3 4">
    <name type="scientific">Flavobacterium akiainvivens</name>
    <dbReference type="NCBI Taxonomy" id="1202724"/>
    <lineage>
        <taxon>Bacteria</taxon>
        <taxon>Pseudomonadati</taxon>
        <taxon>Bacteroidota</taxon>
        <taxon>Flavobacteriia</taxon>
        <taxon>Flavobacteriales</taxon>
        <taxon>Flavobacteriaceae</taxon>
        <taxon>Flavobacterium</taxon>
    </lineage>
</organism>
<sequence length="225" mass="24405">MKTLYALLLALLPAVGFTQQAVTTIGSSATDTKRLLFGFNAGATYAGLHGNNASGENNTTIDYLVGLSLEVPFNNNFSLIGNVNYERLAFTRNIPFGSGADASEGGYGTRLILQNITVPLNVKYYIGQSKDYYINGGAFVRYFVDQTVRINGEKVNDAGYGSFQDFTYGVNLGLGMCFDVNENNTINVEVRDNLGLSNITRQTATGANSVKTNSVNLIIAWQFEL</sequence>
<feature type="chain" id="PRO_5005839039" description="Outer membrane protein beta-barrel domain-containing protein" evidence="1">
    <location>
        <begin position="22"/>
        <end position="225"/>
    </location>
</feature>
<reference evidence="3 4" key="1">
    <citation type="submission" date="2015-08" db="EMBL/GenBank/DDBJ databases">
        <title>Whole genome sequence of Flavobacterium akiainvivens IK-1T, from decaying Wikstroemia oahuensis, an endemic Hawaiian shrub.</title>
        <authorList>
            <person name="Wan X."/>
            <person name="Hou S."/>
            <person name="Saito J."/>
            <person name="Donachie S."/>
        </authorList>
    </citation>
    <scope>NUCLEOTIDE SEQUENCE [LARGE SCALE GENOMIC DNA]</scope>
    <source>
        <strain evidence="3 4">IK-1</strain>
    </source>
</reference>
<protein>
    <recommendedName>
        <fullName evidence="2">Outer membrane protein beta-barrel domain-containing protein</fullName>
    </recommendedName>
</protein>
<dbReference type="Pfam" id="PF13568">
    <property type="entry name" value="OMP_b-brl_2"/>
    <property type="match status" value="1"/>
</dbReference>
<dbReference type="STRING" id="1202724.AM493_15935"/>
<dbReference type="AlphaFoldDB" id="A0A0M9VJ56"/>
<evidence type="ECO:0000259" key="2">
    <source>
        <dbReference type="Pfam" id="PF13568"/>
    </source>
</evidence>
<dbReference type="RefSeq" id="WP_054409019.1">
    <property type="nucleotide sequence ID" value="NZ_FOYA01000005.1"/>
</dbReference>
<feature type="domain" description="Outer membrane protein beta-barrel" evidence="2">
    <location>
        <begin position="33"/>
        <end position="200"/>
    </location>
</feature>
<dbReference type="OrthoDB" id="893738at2"/>
<dbReference type="InterPro" id="IPR011250">
    <property type="entry name" value="OMP/PagP_B-barrel"/>
</dbReference>
<dbReference type="Proteomes" id="UP000037755">
    <property type="component" value="Unassembled WGS sequence"/>
</dbReference>
<evidence type="ECO:0000256" key="1">
    <source>
        <dbReference type="SAM" id="SignalP"/>
    </source>
</evidence>
<accession>A0A0M9VJ56</accession>